<sequence length="218" mass="24010">MALHRGLTADQRREQRRQQLIEAALDVIAEGGVGGLRVRAISERARLNDRYFYESFRDCQELMLAAYDDQFARALTGVTAVIAESPPELKLRVREILEFAIGFLDEDPRRSRLLIELQTSEALAERRHEVLGVLTQIMVGLVGDGSGADDTATLTAVTVSSGLLELAAQWYRQQIDISRAQLIEFATALVVTTADITGVLERQLAPPISGDSTDDGRS</sequence>
<keyword evidence="5" id="KW-1185">Reference proteome</keyword>
<feature type="DNA-binding region" description="H-T-H motif" evidence="2">
    <location>
        <begin position="37"/>
        <end position="56"/>
    </location>
</feature>
<evidence type="ECO:0000313" key="4">
    <source>
        <dbReference type="EMBL" id="MDN4520106.1"/>
    </source>
</evidence>
<feature type="domain" description="HTH tetR-type" evidence="3">
    <location>
        <begin position="14"/>
        <end position="74"/>
    </location>
</feature>
<gene>
    <name evidence="4" type="ORF">QYF68_20120</name>
</gene>
<comment type="caution">
    <text evidence="4">The sequence shown here is derived from an EMBL/GenBank/DDBJ whole genome shotgun (WGS) entry which is preliminary data.</text>
</comment>
<dbReference type="PANTHER" id="PTHR30055:SF226">
    <property type="entry name" value="HTH-TYPE TRANSCRIPTIONAL REGULATOR PKSA"/>
    <property type="match status" value="1"/>
</dbReference>
<dbReference type="EMBL" id="JAUHTC010000066">
    <property type="protein sequence ID" value="MDN4520106.1"/>
    <property type="molecule type" value="Genomic_DNA"/>
</dbReference>
<evidence type="ECO:0000259" key="3">
    <source>
        <dbReference type="PROSITE" id="PS50977"/>
    </source>
</evidence>
<dbReference type="InterPro" id="IPR009057">
    <property type="entry name" value="Homeodomain-like_sf"/>
</dbReference>
<accession>A0ABT8HH73</accession>
<dbReference type="RefSeq" id="WP_105387550.1">
    <property type="nucleotide sequence ID" value="NZ_CP070380.1"/>
</dbReference>
<dbReference type="Gene3D" id="1.10.357.10">
    <property type="entry name" value="Tetracycline Repressor, domain 2"/>
    <property type="match status" value="1"/>
</dbReference>
<evidence type="ECO:0000313" key="5">
    <source>
        <dbReference type="Proteomes" id="UP001172687"/>
    </source>
</evidence>
<dbReference type="Proteomes" id="UP001172687">
    <property type="component" value="Unassembled WGS sequence"/>
</dbReference>
<keyword evidence="1 2" id="KW-0238">DNA-binding</keyword>
<dbReference type="PANTHER" id="PTHR30055">
    <property type="entry name" value="HTH-TYPE TRANSCRIPTIONAL REGULATOR RUTR"/>
    <property type="match status" value="1"/>
</dbReference>
<dbReference type="PROSITE" id="PS50977">
    <property type="entry name" value="HTH_TETR_2"/>
    <property type="match status" value="1"/>
</dbReference>
<organism evidence="4 5">
    <name type="scientific">Mycolicibacterium austroafricanum</name>
    <name type="common">Mycobacterium austroafricanum</name>
    <dbReference type="NCBI Taxonomy" id="39687"/>
    <lineage>
        <taxon>Bacteria</taxon>
        <taxon>Bacillati</taxon>
        <taxon>Actinomycetota</taxon>
        <taxon>Actinomycetes</taxon>
        <taxon>Mycobacteriales</taxon>
        <taxon>Mycobacteriaceae</taxon>
        <taxon>Mycolicibacterium</taxon>
    </lineage>
</organism>
<name>A0ABT8HH73_MYCAO</name>
<dbReference type="InterPro" id="IPR050109">
    <property type="entry name" value="HTH-type_TetR-like_transc_reg"/>
</dbReference>
<dbReference type="InterPro" id="IPR001647">
    <property type="entry name" value="HTH_TetR"/>
</dbReference>
<evidence type="ECO:0000256" key="1">
    <source>
        <dbReference type="ARBA" id="ARBA00023125"/>
    </source>
</evidence>
<reference evidence="4" key="1">
    <citation type="submission" date="2023-07" db="EMBL/GenBank/DDBJ databases">
        <title>Degradation of tert-butanol by M. austroafricanum TBA100.</title>
        <authorList>
            <person name="Helbich S."/>
            <person name="Vainshtein Y."/>
        </authorList>
    </citation>
    <scope>NUCLEOTIDE SEQUENCE</scope>
    <source>
        <strain evidence="4">TBA100</strain>
    </source>
</reference>
<dbReference type="SUPFAM" id="SSF46689">
    <property type="entry name" value="Homeodomain-like"/>
    <property type="match status" value="1"/>
</dbReference>
<proteinExistence type="predicted"/>
<protein>
    <submittedName>
        <fullName evidence="4">TetR family transcriptional regulator</fullName>
    </submittedName>
</protein>
<evidence type="ECO:0000256" key="2">
    <source>
        <dbReference type="PROSITE-ProRule" id="PRU00335"/>
    </source>
</evidence>
<dbReference type="Pfam" id="PF00440">
    <property type="entry name" value="TetR_N"/>
    <property type="match status" value="1"/>
</dbReference>